<dbReference type="Proteomes" id="UP000660554">
    <property type="component" value="Unassembled WGS sequence"/>
</dbReference>
<feature type="region of interest" description="Disordered" evidence="1">
    <location>
        <begin position="47"/>
        <end position="79"/>
    </location>
</feature>
<evidence type="ECO:0000313" key="3">
    <source>
        <dbReference type="Proteomes" id="UP000660554"/>
    </source>
</evidence>
<protein>
    <submittedName>
        <fullName evidence="2">Uncharacterized protein</fullName>
    </submittedName>
</protein>
<dbReference type="EMBL" id="BNDV01000017">
    <property type="protein sequence ID" value="GHI17843.1"/>
    <property type="molecule type" value="Genomic_DNA"/>
</dbReference>
<proteinExistence type="predicted"/>
<evidence type="ECO:0000313" key="2">
    <source>
        <dbReference type="EMBL" id="GHI17843.1"/>
    </source>
</evidence>
<reference evidence="3" key="1">
    <citation type="submission" date="2020-09" db="EMBL/GenBank/DDBJ databases">
        <title>Whole genome shotgun sequence of Streptomyces cinnamonensis NBRC 15873.</title>
        <authorList>
            <person name="Komaki H."/>
            <person name="Tamura T."/>
        </authorList>
    </citation>
    <scope>NUCLEOTIDE SEQUENCE [LARGE SCALE GENOMIC DNA]</scope>
    <source>
        <strain evidence="3">NBRC 15873</strain>
    </source>
</reference>
<evidence type="ECO:0000256" key="1">
    <source>
        <dbReference type="SAM" id="MobiDB-lite"/>
    </source>
</evidence>
<gene>
    <name evidence="2" type="ORF">Scinn_73060</name>
</gene>
<comment type="caution">
    <text evidence="2">The sequence shown here is derived from an EMBL/GenBank/DDBJ whole genome shotgun (WGS) entry which is preliminary data.</text>
</comment>
<keyword evidence="3" id="KW-1185">Reference proteome</keyword>
<organism evidence="2 3">
    <name type="scientific">Streptomyces virginiae</name>
    <name type="common">Streptomyces cinnamonensis</name>
    <dbReference type="NCBI Taxonomy" id="1961"/>
    <lineage>
        <taxon>Bacteria</taxon>
        <taxon>Bacillati</taxon>
        <taxon>Actinomycetota</taxon>
        <taxon>Actinomycetes</taxon>
        <taxon>Kitasatosporales</taxon>
        <taxon>Streptomycetaceae</taxon>
        <taxon>Streptomyces</taxon>
    </lineage>
</organism>
<accession>A0ABQ3NYI7</accession>
<name>A0ABQ3NYI7_STRVG</name>
<sequence>MHPVPGLHVYEMPTGFREGVDGAAFPSREDALRGAREIGEEIRADPSFRVRPPGAGALGTLSPGRREAALSVGSARVAS</sequence>